<proteinExistence type="inferred from homology"/>
<dbReference type="CDD" id="cd18086">
    <property type="entry name" value="HsC9orf114-like"/>
    <property type="match status" value="1"/>
</dbReference>
<dbReference type="InterPro" id="IPR003750">
    <property type="entry name" value="Put_MeTrfase-C9orf114-like"/>
</dbReference>
<feature type="compositionally biased region" description="Basic and acidic residues" evidence="2">
    <location>
        <begin position="1"/>
        <end position="14"/>
    </location>
</feature>
<dbReference type="AlphaFoldDB" id="V3ZNP3"/>
<dbReference type="InterPro" id="IPR029026">
    <property type="entry name" value="tRNA_m1G_MTases_N"/>
</dbReference>
<keyword evidence="4" id="KW-1185">Reference proteome</keyword>
<evidence type="ECO:0000313" key="3">
    <source>
        <dbReference type="EMBL" id="ESO85927.1"/>
    </source>
</evidence>
<feature type="region of interest" description="Disordered" evidence="2">
    <location>
        <begin position="1"/>
        <end position="49"/>
    </location>
</feature>
<dbReference type="SUPFAM" id="SSF50249">
    <property type="entry name" value="Nucleic acid-binding proteins"/>
    <property type="match status" value="1"/>
</dbReference>
<dbReference type="CTD" id="20245730"/>
<evidence type="ECO:0000256" key="1">
    <source>
        <dbReference type="ARBA" id="ARBA00009841"/>
    </source>
</evidence>
<evidence type="ECO:0000256" key="2">
    <source>
        <dbReference type="SAM" id="MobiDB-lite"/>
    </source>
</evidence>
<dbReference type="Pfam" id="PF02598">
    <property type="entry name" value="Methyltrn_RNA_3"/>
    <property type="match status" value="1"/>
</dbReference>
<sequence>MDEKKGPLSWTEKKALKRKRLDAKKEKSSEKKPKEDKNGVDTEEESARLLDKEQQISSVKTDKGRHYTVSMALPGSILENAQSRELRSYLAGQIARAAVVFNIDEIVIFDESGAGLSLDDLENNSGNNRNKKGYGNIQLARILQFLECPQYLRKHFFPMHEDLKFAGLLNPLDSPHHMRISDKVEYREGVVLEKKLKSQSCVNAGLYQKDVLVDKDLEAGLRVTVELDVNSYDKKVVNGKVVSPSTPRIKNGLYWGYNLRLANNLSSVLTQCPYKGGYDVTIGTSERGDSIDDFVLPQFRHAIIVFGGVQGLETSLAADKTLSVEDPSLLFHHYLNTCPNQGSRTIRTEEAVLITLSSLRNQLVTNGIKYSL</sequence>
<organism evidence="3 4">
    <name type="scientific">Lottia gigantea</name>
    <name type="common">Giant owl limpet</name>
    <dbReference type="NCBI Taxonomy" id="225164"/>
    <lineage>
        <taxon>Eukaryota</taxon>
        <taxon>Metazoa</taxon>
        <taxon>Spiralia</taxon>
        <taxon>Lophotrochozoa</taxon>
        <taxon>Mollusca</taxon>
        <taxon>Gastropoda</taxon>
        <taxon>Patellogastropoda</taxon>
        <taxon>Lottioidea</taxon>
        <taxon>Lottiidae</taxon>
        <taxon>Lottia</taxon>
    </lineage>
</organism>
<dbReference type="STRING" id="225164.V3ZNP3"/>
<accession>V3ZNP3</accession>
<dbReference type="OrthoDB" id="361029at2759"/>
<dbReference type="KEGG" id="lgi:LOTGIDRAFT_204586"/>
<dbReference type="Gene3D" id="3.40.1280.10">
    <property type="match status" value="1"/>
</dbReference>
<dbReference type="EMBL" id="KB203219">
    <property type="protein sequence ID" value="ESO85927.1"/>
    <property type="molecule type" value="Genomic_DNA"/>
</dbReference>
<dbReference type="InterPro" id="IPR012340">
    <property type="entry name" value="NA-bd_OB-fold"/>
</dbReference>
<feature type="compositionally biased region" description="Basic and acidic residues" evidence="2">
    <location>
        <begin position="23"/>
        <end position="49"/>
    </location>
</feature>
<name>V3ZNP3_LOTGI</name>
<protein>
    <submittedName>
        <fullName evidence="3">Uncharacterized protein</fullName>
    </submittedName>
</protein>
<dbReference type="RefSeq" id="XP_009063429.1">
    <property type="nucleotide sequence ID" value="XM_009065181.1"/>
</dbReference>
<dbReference type="OMA" id="FFPIHKD"/>
<dbReference type="Gene3D" id="2.40.50.140">
    <property type="entry name" value="Nucleic acid-binding proteins"/>
    <property type="match status" value="1"/>
</dbReference>
<comment type="similarity">
    <text evidence="1">Belongs to the class IV-like SAM-binding methyltransferase superfamily.</text>
</comment>
<dbReference type="InterPro" id="IPR029028">
    <property type="entry name" value="Alpha/beta_knot_MTases"/>
</dbReference>
<gene>
    <name evidence="3" type="ORF">LOTGIDRAFT_204586</name>
</gene>
<evidence type="ECO:0000313" key="4">
    <source>
        <dbReference type="Proteomes" id="UP000030746"/>
    </source>
</evidence>
<dbReference type="HOGENOM" id="CLU_017233_4_0_1"/>
<dbReference type="PANTHER" id="PTHR12150:SF13">
    <property type="entry name" value="METHYLTRANSFERASE C9ORF114-RELATED"/>
    <property type="match status" value="1"/>
</dbReference>
<dbReference type="PANTHER" id="PTHR12150">
    <property type="entry name" value="CLASS IV SAM-BINDING METHYLTRANSFERASE-RELATED"/>
    <property type="match status" value="1"/>
</dbReference>
<dbReference type="GeneID" id="20245730"/>
<reference evidence="3 4" key="1">
    <citation type="journal article" date="2013" name="Nature">
        <title>Insights into bilaterian evolution from three spiralian genomes.</title>
        <authorList>
            <person name="Simakov O."/>
            <person name="Marletaz F."/>
            <person name="Cho S.J."/>
            <person name="Edsinger-Gonzales E."/>
            <person name="Havlak P."/>
            <person name="Hellsten U."/>
            <person name="Kuo D.H."/>
            <person name="Larsson T."/>
            <person name="Lv J."/>
            <person name="Arendt D."/>
            <person name="Savage R."/>
            <person name="Osoegawa K."/>
            <person name="de Jong P."/>
            <person name="Grimwood J."/>
            <person name="Chapman J.A."/>
            <person name="Shapiro H."/>
            <person name="Aerts A."/>
            <person name="Otillar R.P."/>
            <person name="Terry A.Y."/>
            <person name="Boore J.L."/>
            <person name="Grigoriev I.V."/>
            <person name="Lindberg D.R."/>
            <person name="Seaver E.C."/>
            <person name="Weisblat D.A."/>
            <person name="Putnam N.H."/>
            <person name="Rokhsar D.S."/>
        </authorList>
    </citation>
    <scope>NUCLEOTIDE SEQUENCE [LARGE SCALE GENOMIC DNA]</scope>
</reference>
<dbReference type="Proteomes" id="UP000030746">
    <property type="component" value="Unassembled WGS sequence"/>
</dbReference>
<dbReference type="SUPFAM" id="SSF75217">
    <property type="entry name" value="alpha/beta knot"/>
    <property type="match status" value="1"/>
</dbReference>